<dbReference type="Pfam" id="PF20246">
    <property type="entry name" value="DUF6601"/>
    <property type="match status" value="1"/>
</dbReference>
<keyword evidence="4" id="KW-1185">Reference proteome</keyword>
<keyword evidence="2" id="KW-0472">Membrane</keyword>
<dbReference type="PANTHER" id="PTHR34414">
    <property type="entry name" value="HET DOMAIN-CONTAINING PROTEIN-RELATED"/>
    <property type="match status" value="1"/>
</dbReference>
<keyword evidence="2" id="KW-0812">Transmembrane</keyword>
<feature type="compositionally biased region" description="Polar residues" evidence="1">
    <location>
        <begin position="12"/>
        <end position="21"/>
    </location>
</feature>
<organism evidence="3 4">
    <name type="scientific">Pseudovirgaria hyperparasitica</name>
    <dbReference type="NCBI Taxonomy" id="470096"/>
    <lineage>
        <taxon>Eukaryota</taxon>
        <taxon>Fungi</taxon>
        <taxon>Dikarya</taxon>
        <taxon>Ascomycota</taxon>
        <taxon>Pezizomycotina</taxon>
        <taxon>Dothideomycetes</taxon>
        <taxon>Dothideomycetes incertae sedis</taxon>
        <taxon>Acrospermales</taxon>
        <taxon>Acrospermaceae</taxon>
        <taxon>Pseudovirgaria</taxon>
    </lineage>
</organism>
<feature type="region of interest" description="Disordered" evidence="1">
    <location>
        <begin position="76"/>
        <end position="118"/>
    </location>
</feature>
<dbReference type="EMBL" id="ML996565">
    <property type="protein sequence ID" value="KAF2763317.1"/>
    <property type="molecule type" value="Genomic_DNA"/>
</dbReference>
<dbReference type="AlphaFoldDB" id="A0A6A6WM73"/>
<dbReference type="RefSeq" id="XP_033605768.1">
    <property type="nucleotide sequence ID" value="XM_033746348.1"/>
</dbReference>
<proteinExistence type="predicted"/>
<sequence>MPFVDVPLDPSMTPNASSASDAKSAPIANDDTPLTPPFSKHVELIPTSDTLCITHRPGPPEIVQVTAGAEENEYYGVSNHGRENSPNGLGILGRQGASPRPPSTTRIDTTVRSPTSPKQPVDILDSLPTIAYDANKQVFEVRSQINDFLVQDLDTSRLNAIHGILWMAGRPLNARQLHRYVMLDIRILRTEQTDMHVLRVSNRMFVKPLPAYLLSYDFWKKYLCGPPTGQSEDDRALHKRACGLLMSYVWLIRSELDMKIAKDEHLVPKDVNWHWWKAFVADLLADGHLDANSLKQCDMRYHYGELRLSRINTIYRIRFFHTHFIRGYLYGYNRYVVFFQRNFGWMLVIFVYFSLVLSAMQVGVSVPPLQDNVAFQRASYGFVVFSIVLVAAIVGIIGLLFVAIFAINTILSIRHSLLQSRERRKLAKAKKGEKHA</sequence>
<protein>
    <submittedName>
        <fullName evidence="3">Uncharacterized protein</fullName>
    </submittedName>
</protein>
<evidence type="ECO:0000256" key="2">
    <source>
        <dbReference type="SAM" id="Phobius"/>
    </source>
</evidence>
<keyword evidence="2" id="KW-1133">Transmembrane helix</keyword>
<gene>
    <name evidence="3" type="ORF">EJ05DRAFT_496144</name>
</gene>
<dbReference type="OrthoDB" id="5086500at2759"/>
<feature type="compositionally biased region" description="Polar residues" evidence="1">
    <location>
        <begin position="103"/>
        <end position="118"/>
    </location>
</feature>
<feature type="transmembrane region" description="Helical" evidence="2">
    <location>
        <begin position="343"/>
        <end position="362"/>
    </location>
</feature>
<evidence type="ECO:0000313" key="3">
    <source>
        <dbReference type="EMBL" id="KAF2763317.1"/>
    </source>
</evidence>
<reference evidence="3" key="1">
    <citation type="journal article" date="2020" name="Stud. Mycol.">
        <title>101 Dothideomycetes genomes: a test case for predicting lifestyles and emergence of pathogens.</title>
        <authorList>
            <person name="Haridas S."/>
            <person name="Albert R."/>
            <person name="Binder M."/>
            <person name="Bloem J."/>
            <person name="Labutti K."/>
            <person name="Salamov A."/>
            <person name="Andreopoulos B."/>
            <person name="Baker S."/>
            <person name="Barry K."/>
            <person name="Bills G."/>
            <person name="Bluhm B."/>
            <person name="Cannon C."/>
            <person name="Castanera R."/>
            <person name="Culley D."/>
            <person name="Daum C."/>
            <person name="Ezra D."/>
            <person name="Gonzalez J."/>
            <person name="Henrissat B."/>
            <person name="Kuo A."/>
            <person name="Liang C."/>
            <person name="Lipzen A."/>
            <person name="Lutzoni F."/>
            <person name="Magnuson J."/>
            <person name="Mondo S."/>
            <person name="Nolan M."/>
            <person name="Ohm R."/>
            <person name="Pangilinan J."/>
            <person name="Park H.-J."/>
            <person name="Ramirez L."/>
            <person name="Alfaro M."/>
            <person name="Sun H."/>
            <person name="Tritt A."/>
            <person name="Yoshinaga Y."/>
            <person name="Zwiers L.-H."/>
            <person name="Turgeon B."/>
            <person name="Goodwin S."/>
            <person name="Spatafora J."/>
            <person name="Crous P."/>
            <person name="Grigoriev I."/>
        </authorList>
    </citation>
    <scope>NUCLEOTIDE SEQUENCE</scope>
    <source>
        <strain evidence="3">CBS 121739</strain>
    </source>
</reference>
<evidence type="ECO:0000256" key="1">
    <source>
        <dbReference type="SAM" id="MobiDB-lite"/>
    </source>
</evidence>
<dbReference type="GeneID" id="54487402"/>
<dbReference type="InterPro" id="IPR046536">
    <property type="entry name" value="DUF6601"/>
</dbReference>
<feature type="region of interest" description="Disordered" evidence="1">
    <location>
        <begin position="1"/>
        <end position="38"/>
    </location>
</feature>
<feature type="transmembrane region" description="Helical" evidence="2">
    <location>
        <begin position="382"/>
        <end position="411"/>
    </location>
</feature>
<evidence type="ECO:0000313" key="4">
    <source>
        <dbReference type="Proteomes" id="UP000799437"/>
    </source>
</evidence>
<dbReference type="PANTHER" id="PTHR34414:SF1">
    <property type="entry name" value="SUBTILISIN-LIKE SERINE PROTEASE"/>
    <property type="match status" value="1"/>
</dbReference>
<name>A0A6A6WM73_9PEZI</name>
<dbReference type="Proteomes" id="UP000799437">
    <property type="component" value="Unassembled WGS sequence"/>
</dbReference>
<accession>A0A6A6WM73</accession>